<accession>A0A0T5ZAQ0</accession>
<evidence type="ECO:0008006" key="5">
    <source>
        <dbReference type="Google" id="ProtNLM"/>
    </source>
</evidence>
<dbReference type="Proteomes" id="UP000051276">
    <property type="component" value="Unassembled WGS sequence"/>
</dbReference>
<evidence type="ECO:0000313" key="3">
    <source>
        <dbReference type="Proteomes" id="UP000051276"/>
    </source>
</evidence>
<dbReference type="Proteomes" id="UP000051634">
    <property type="component" value="Unassembled WGS sequence"/>
</dbReference>
<dbReference type="EMBL" id="LDXT01000095">
    <property type="protein sequence ID" value="KRT53676.1"/>
    <property type="molecule type" value="Genomic_DNA"/>
</dbReference>
<dbReference type="RefSeq" id="WP_057955522.1">
    <property type="nucleotide sequence ID" value="NZ_KQ556882.1"/>
</dbReference>
<dbReference type="OrthoDB" id="8561786at2"/>
<evidence type="ECO:0000313" key="1">
    <source>
        <dbReference type="EMBL" id="KRT53676.1"/>
    </source>
</evidence>
<dbReference type="PATRIC" id="fig|54398.3.peg.8"/>
<evidence type="ECO:0000313" key="4">
    <source>
        <dbReference type="Proteomes" id="UP000051634"/>
    </source>
</evidence>
<comment type="caution">
    <text evidence="2">The sequence shown here is derived from an EMBL/GenBank/DDBJ whole genome shotgun (WGS) entry which is preliminary data.</text>
</comment>
<proteinExistence type="predicted"/>
<evidence type="ECO:0000313" key="2">
    <source>
        <dbReference type="EMBL" id="KRT59948.1"/>
    </source>
</evidence>
<name>A0A0T5ZAQ0_9GAMM</name>
<organism evidence="2 3">
    <name type="scientific">endosymbiont of Ridgeia piscesae</name>
    <dbReference type="NCBI Taxonomy" id="54398"/>
    <lineage>
        <taxon>Bacteria</taxon>
        <taxon>Pseudomonadati</taxon>
        <taxon>Pseudomonadota</taxon>
        <taxon>Gammaproteobacteria</taxon>
        <taxon>sulfur-oxidizing symbionts</taxon>
    </lineage>
</organism>
<keyword evidence="4" id="KW-1185">Reference proteome</keyword>
<gene>
    <name evidence="1" type="ORF">Ga0074115_1017</name>
    <name evidence="2" type="ORF">Ga0076813_16384</name>
</gene>
<reference evidence="3 4" key="1">
    <citation type="submission" date="2015-11" db="EMBL/GenBank/DDBJ databases">
        <title>The genome of Candidatus Endoriftia persephone in Ridgeia piscesae and population structure of the North Eastern Pacific vestimentiferan symbionts.</title>
        <authorList>
            <person name="Perez M."/>
            <person name="Juniper K.S."/>
        </authorList>
    </citation>
    <scope>NUCLEOTIDE SEQUENCE [LARGE SCALE GENOMIC DNA]</scope>
    <source>
        <strain evidence="2">Ind10</strain>
        <strain evidence="1">Ind11</strain>
    </source>
</reference>
<dbReference type="STRING" id="54398.Ga0074115_1017"/>
<dbReference type="AlphaFoldDB" id="A0A0T5ZAQ0"/>
<dbReference type="EMBL" id="LMXI01000056">
    <property type="protein sequence ID" value="KRT59948.1"/>
    <property type="molecule type" value="Genomic_DNA"/>
</dbReference>
<sequence>MSQPLLYSIIESPTHPDFAPLYQRLGLEVLSFKSMRKAISQLKGRAPDIVVCEFFYGYGNNYAGVNISNLDVFLFSLQKYAPQAQVIVMVEPAERHYVDKLNEILPLHEVLKHPVDKPRMEALVRSLI</sequence>
<protein>
    <recommendedName>
        <fullName evidence="5">Response regulatory domain-containing protein</fullName>
    </recommendedName>
</protein>